<feature type="compositionally biased region" description="Basic and acidic residues" evidence="1">
    <location>
        <begin position="971"/>
        <end position="980"/>
    </location>
</feature>
<dbReference type="InterPro" id="IPR028030">
    <property type="entry name" value="DUF4592"/>
</dbReference>
<feature type="compositionally biased region" description="Pro residues" evidence="1">
    <location>
        <begin position="470"/>
        <end position="503"/>
    </location>
</feature>
<feature type="region of interest" description="Disordered" evidence="1">
    <location>
        <begin position="129"/>
        <end position="823"/>
    </location>
</feature>
<dbReference type="EMBL" id="JACAGB010000027">
    <property type="protein sequence ID" value="KAF6301317.1"/>
    <property type="molecule type" value="Genomic_DNA"/>
</dbReference>
<dbReference type="PANTHER" id="PTHR47743:SF1">
    <property type="entry name" value="CRACD-LIKE PROTEIN"/>
    <property type="match status" value="1"/>
</dbReference>
<accession>A0A7J7TLS2</accession>
<keyword evidence="4" id="KW-1185">Reference proteome</keyword>
<feature type="compositionally biased region" description="Polar residues" evidence="1">
    <location>
        <begin position="855"/>
        <end position="867"/>
    </location>
</feature>
<gene>
    <name evidence="3" type="ORF">mPipKuh1_007151</name>
</gene>
<name>A0A7J7TLS2_PIPKU</name>
<feature type="region of interest" description="Disordered" evidence="1">
    <location>
        <begin position="835"/>
        <end position="1010"/>
    </location>
</feature>
<evidence type="ECO:0000256" key="1">
    <source>
        <dbReference type="SAM" id="MobiDB-lite"/>
    </source>
</evidence>
<feature type="compositionally biased region" description="Pro residues" evidence="1">
    <location>
        <begin position="287"/>
        <end position="296"/>
    </location>
</feature>
<protein>
    <recommendedName>
        <fullName evidence="2">DUF4592 domain-containing protein</fullName>
    </recommendedName>
</protein>
<evidence type="ECO:0000313" key="3">
    <source>
        <dbReference type="EMBL" id="KAF6301317.1"/>
    </source>
</evidence>
<evidence type="ECO:0000313" key="4">
    <source>
        <dbReference type="Proteomes" id="UP000558488"/>
    </source>
</evidence>
<evidence type="ECO:0000259" key="2">
    <source>
        <dbReference type="Pfam" id="PF15262"/>
    </source>
</evidence>
<feature type="compositionally biased region" description="Low complexity" evidence="1">
    <location>
        <begin position="922"/>
        <end position="940"/>
    </location>
</feature>
<feature type="compositionally biased region" description="Low complexity" evidence="1">
    <location>
        <begin position="653"/>
        <end position="664"/>
    </location>
</feature>
<dbReference type="InterPro" id="IPR026713">
    <property type="entry name" value="CRACD-like"/>
</dbReference>
<sequence>MISTRVMDFKLREAAEGLGEDSAGKKKSKFKTFKKLFGKKKRKDPPSSSGGSTWKQSQAKSEVIAIEAGPVGYDSEDELEEARGALGGRALSHDSIFIPESGPDPARPVRVFSQENVCDRIKALQLKIQCHVNMGPPPPGGLPAKRGEDPGMSSEDDGLPRSPPELSLLPEAGPGTAVKVSLASSSRPPSPDQPSSGPPGDALAGPRTAASSGAPVADFSCPPESSSCLDNSAAKHKLLVKPRNQRSSKMRRLSSRAQSESLGDLTCTPEEEEEETPGAERQAEPRGPAPVLPPGGPRARRARLQHCPALSASAEEVESPPGRQATPEVMEVTEVAEPVPGPAPCLECPLLPEDSPHPDPGGRHHRQEPSLESPRPCSEDAAGDAGSSSPHVPEEDTAPPGTCPATPVEAPPGPGGPGHGGQEGAGLTLAVPGPEGAEGTECSEDLAPRPPASRSCLKHQAPARSLSVSPRPPAVQSPPQEPAPELPPQEPAPETPPQEPAPQTPLQEPAPQTPPQEPAVQLPSQEPAPETPPQEPAPQTPPQEPAPQSPPQEPAPQSPPQEPAPQTPPQEPAPQTPPQEPAPQTPPQEPAPQTPPQEPAPETPPQEPAPQSPPQEPAVQSPPQEPAPQSPPQEPAPCALDKEAAPPKAPSTEQGESPQPGAEPEAPEQKLGRGGGRPRGGRKFSVSSGRAWPHAGHRERPARPGPLAPAAPAAARLPLARSRPAWRSEAALDDPPAPPERPNAAGHGPQDSGGRGAGPARPRQRPPEAAATPATGEPRPAAQEPPPSADRSPFPVKLRATSLSFRHRDVPAPEGKAAKRYSAEVRLEKGGLALLIKDDKCHAGAPPTIRGARSPSGQGQGKAQASEQAGFKPPLPRKPLLQALTLPCPPAGPARSPGEPAPGPRKESRPAEKRPPRRGAEKGLPPAAPGPGAEGQSGPPWITITPQKRRGAPEQPPNQEDKPGAQTLEPEIGKPAKAPERAQGPARQADFIRSKSFLITPAKPADRRQGSKLCLQEGLQRGISLSHQNLAAQAAAMAERELHQLKRASYASAEQPSWMELARKKAQAWSDMPQIIK</sequence>
<feature type="compositionally biased region" description="Low complexity" evidence="1">
    <location>
        <begin position="767"/>
        <end position="782"/>
    </location>
</feature>
<dbReference type="Pfam" id="PF15262">
    <property type="entry name" value="DUF4592"/>
    <property type="match status" value="1"/>
</dbReference>
<feature type="compositionally biased region" description="Pro residues" evidence="1">
    <location>
        <begin position="529"/>
        <end position="616"/>
    </location>
</feature>
<feature type="compositionally biased region" description="Basic and acidic residues" evidence="1">
    <location>
        <begin position="904"/>
        <end position="921"/>
    </location>
</feature>
<dbReference type="PANTHER" id="PTHR47743">
    <property type="entry name" value="KIAA1210 / KIAA1211 FAMILY MEMBER"/>
    <property type="match status" value="1"/>
</dbReference>
<comment type="caution">
    <text evidence="3">The sequence shown here is derived from an EMBL/GenBank/DDBJ whole genome shotgun (WGS) entry which is preliminary data.</text>
</comment>
<organism evidence="3 4">
    <name type="scientific">Pipistrellus kuhlii</name>
    <name type="common">Kuhl's pipistrelle</name>
    <dbReference type="NCBI Taxonomy" id="59472"/>
    <lineage>
        <taxon>Eukaryota</taxon>
        <taxon>Metazoa</taxon>
        <taxon>Chordata</taxon>
        <taxon>Craniata</taxon>
        <taxon>Vertebrata</taxon>
        <taxon>Euteleostomi</taxon>
        <taxon>Mammalia</taxon>
        <taxon>Eutheria</taxon>
        <taxon>Laurasiatheria</taxon>
        <taxon>Chiroptera</taxon>
        <taxon>Yangochiroptera</taxon>
        <taxon>Vespertilionidae</taxon>
        <taxon>Pipistrellus</taxon>
    </lineage>
</organism>
<proteinExistence type="predicted"/>
<feature type="compositionally biased region" description="Pro residues" evidence="1">
    <location>
        <begin position="623"/>
        <end position="635"/>
    </location>
</feature>
<feature type="region of interest" description="Disordered" evidence="1">
    <location>
        <begin position="37"/>
        <end position="80"/>
    </location>
</feature>
<feature type="compositionally biased region" description="Polar residues" evidence="1">
    <location>
        <begin position="46"/>
        <end position="60"/>
    </location>
</feature>
<dbReference type="AlphaFoldDB" id="A0A7J7TLS2"/>
<feature type="compositionally biased region" description="Low complexity" evidence="1">
    <location>
        <begin position="344"/>
        <end position="353"/>
    </location>
</feature>
<feature type="compositionally biased region" description="Basic residues" evidence="1">
    <location>
        <begin position="234"/>
        <end position="254"/>
    </location>
</feature>
<dbReference type="Proteomes" id="UP000558488">
    <property type="component" value="Unassembled WGS sequence"/>
</dbReference>
<reference evidence="3 4" key="1">
    <citation type="journal article" date="2020" name="Nature">
        <title>Six reference-quality genomes reveal evolution of bat adaptations.</title>
        <authorList>
            <person name="Jebb D."/>
            <person name="Huang Z."/>
            <person name="Pippel M."/>
            <person name="Hughes G.M."/>
            <person name="Lavrichenko K."/>
            <person name="Devanna P."/>
            <person name="Winkler S."/>
            <person name="Jermiin L.S."/>
            <person name="Skirmuntt E.C."/>
            <person name="Katzourakis A."/>
            <person name="Burkitt-Gray L."/>
            <person name="Ray D.A."/>
            <person name="Sullivan K.A.M."/>
            <person name="Roscito J.G."/>
            <person name="Kirilenko B.M."/>
            <person name="Davalos L.M."/>
            <person name="Corthals A.P."/>
            <person name="Power M.L."/>
            <person name="Jones G."/>
            <person name="Ransome R.D."/>
            <person name="Dechmann D.K.N."/>
            <person name="Locatelli A.G."/>
            <person name="Puechmaille S.J."/>
            <person name="Fedrigo O."/>
            <person name="Jarvis E.D."/>
            <person name="Hiller M."/>
            <person name="Vernes S.C."/>
            <person name="Myers E.W."/>
            <person name="Teeling E.C."/>
        </authorList>
    </citation>
    <scope>NUCLEOTIDE SEQUENCE [LARGE SCALE GENOMIC DNA]</scope>
    <source>
        <strain evidence="3">MPipKuh1</strain>
        <tissue evidence="3">Flight muscle</tissue>
    </source>
</reference>
<feature type="compositionally biased region" description="Low complexity" evidence="1">
    <location>
        <begin position="710"/>
        <end position="729"/>
    </location>
</feature>
<feature type="domain" description="DUF4592" evidence="2">
    <location>
        <begin position="132"/>
        <end position="250"/>
    </location>
</feature>